<gene>
    <name evidence="2" type="ORF">BT96DRAFT_912543</name>
</gene>
<name>A0A6A4IIA6_9AGAR</name>
<dbReference type="InterPro" id="IPR036526">
    <property type="entry name" value="C-N_Hydrolase_sf"/>
</dbReference>
<protein>
    <recommendedName>
        <fullName evidence="1">CN hydrolase domain-containing protein</fullName>
    </recommendedName>
</protein>
<dbReference type="PANTHER" id="PTHR11750:SF26">
    <property type="entry name" value="PROTEIN N-TERMINAL AMIDASE"/>
    <property type="match status" value="1"/>
</dbReference>
<dbReference type="PANTHER" id="PTHR11750">
    <property type="entry name" value="PROTEIN N-TERMINAL AMIDASE"/>
    <property type="match status" value="1"/>
</dbReference>
<organism evidence="2 3">
    <name type="scientific">Gymnopus androsaceus JB14</name>
    <dbReference type="NCBI Taxonomy" id="1447944"/>
    <lineage>
        <taxon>Eukaryota</taxon>
        <taxon>Fungi</taxon>
        <taxon>Dikarya</taxon>
        <taxon>Basidiomycota</taxon>
        <taxon>Agaricomycotina</taxon>
        <taxon>Agaricomycetes</taxon>
        <taxon>Agaricomycetidae</taxon>
        <taxon>Agaricales</taxon>
        <taxon>Marasmiineae</taxon>
        <taxon>Omphalotaceae</taxon>
        <taxon>Gymnopus</taxon>
    </lineage>
</organism>
<dbReference type="Proteomes" id="UP000799118">
    <property type="component" value="Unassembled WGS sequence"/>
</dbReference>
<proteinExistence type="predicted"/>
<keyword evidence="3" id="KW-1185">Reference proteome</keyword>
<dbReference type="Pfam" id="PF00795">
    <property type="entry name" value="CN_hydrolase"/>
    <property type="match status" value="1"/>
</dbReference>
<dbReference type="SUPFAM" id="SSF56317">
    <property type="entry name" value="Carbon-nitrogen hydrolase"/>
    <property type="match status" value="1"/>
</dbReference>
<dbReference type="InterPro" id="IPR039703">
    <property type="entry name" value="Nta1"/>
</dbReference>
<feature type="domain" description="CN hydrolase" evidence="1">
    <location>
        <begin position="1"/>
        <end position="216"/>
    </location>
</feature>
<sequence>MCAEISQRLRCHVLAGYPERLLDDEILEYSSQTIANLRNSANIPSPVGANSAVLYGPDGEWIGNYRKTNLFATDRTWAKAGSGFATFHLPAPIGKLSLGICMDLNAHPPADWRIPQGPYELADYALAQDSDTLILLNAWLDSGVQLYKPNESDDVKLESEEMSDDTDWNTVNFWAARLRPLWTQDEDIPSQGSGIPQISGFMGRKEEGTRSWNINC</sequence>
<dbReference type="OrthoDB" id="201515at2759"/>
<dbReference type="PROSITE" id="PS50263">
    <property type="entry name" value="CN_HYDROLASE"/>
    <property type="match status" value="1"/>
</dbReference>
<dbReference type="AlphaFoldDB" id="A0A6A4IIA6"/>
<dbReference type="InterPro" id="IPR003010">
    <property type="entry name" value="C-N_Hydrolase"/>
</dbReference>
<accession>A0A6A4IIA6</accession>
<dbReference type="Gene3D" id="3.60.110.10">
    <property type="entry name" value="Carbon-nitrogen hydrolase"/>
    <property type="match status" value="1"/>
</dbReference>
<dbReference type="GO" id="GO:0030163">
    <property type="term" value="P:protein catabolic process"/>
    <property type="evidence" value="ECO:0007669"/>
    <property type="project" value="TreeGrafter"/>
</dbReference>
<evidence type="ECO:0000259" key="1">
    <source>
        <dbReference type="PROSITE" id="PS50263"/>
    </source>
</evidence>
<evidence type="ECO:0000313" key="3">
    <source>
        <dbReference type="Proteomes" id="UP000799118"/>
    </source>
</evidence>
<dbReference type="GO" id="GO:0008418">
    <property type="term" value="F:protein-N-terminal asparagine amidohydrolase activity"/>
    <property type="evidence" value="ECO:0007669"/>
    <property type="project" value="InterPro"/>
</dbReference>
<dbReference type="EMBL" id="ML769385">
    <property type="protein sequence ID" value="KAE9410336.1"/>
    <property type="molecule type" value="Genomic_DNA"/>
</dbReference>
<dbReference type="GO" id="GO:0070773">
    <property type="term" value="F:protein-N-terminal glutamine amidohydrolase activity"/>
    <property type="evidence" value="ECO:0007669"/>
    <property type="project" value="InterPro"/>
</dbReference>
<reference evidence="2" key="1">
    <citation type="journal article" date="2019" name="Environ. Microbiol.">
        <title>Fungal ecological strategies reflected in gene transcription - a case study of two litter decomposers.</title>
        <authorList>
            <person name="Barbi F."/>
            <person name="Kohler A."/>
            <person name="Barry K."/>
            <person name="Baskaran P."/>
            <person name="Daum C."/>
            <person name="Fauchery L."/>
            <person name="Ihrmark K."/>
            <person name="Kuo A."/>
            <person name="LaButti K."/>
            <person name="Lipzen A."/>
            <person name="Morin E."/>
            <person name="Grigoriev I.V."/>
            <person name="Henrissat B."/>
            <person name="Lindahl B."/>
            <person name="Martin F."/>
        </authorList>
    </citation>
    <scope>NUCLEOTIDE SEQUENCE</scope>
    <source>
        <strain evidence="2">JB14</strain>
    </source>
</reference>
<evidence type="ECO:0000313" key="2">
    <source>
        <dbReference type="EMBL" id="KAE9410336.1"/>
    </source>
</evidence>